<evidence type="ECO:0000256" key="1">
    <source>
        <dbReference type="ARBA" id="ARBA00023118"/>
    </source>
</evidence>
<dbReference type="InterPro" id="IPR005537">
    <property type="entry name" value="RAMP_III_fam"/>
</dbReference>
<dbReference type="AlphaFoldDB" id="A0A0W1JEV4"/>
<sequence length="314" mass="34788">MYKLAKPLGLICETPLHVGCGNDLGVVDLPIQREKHTGFPKVEASGLKGALREAFEGLEEVSFKGASFRDRVERERCINLSFGPEKGDLYAGALGFTDARLLLFPIKSMKGIFAWITCPFILERLKKDLERCGLKPEFGLPPENSTPKESGLFVKDNKIVLEEFTFEIEHPDNEHCTELIRWISNNLVPQNDEYAYWRKKLAASLVVLSDSDFTDFVKISTEVTTRTKINAKTGTVENGALFTEEYLPTETLLYTLALSTPVFSSEKSPFTAQGIGAGEKSVMEYFITNLPGVIQLGGNATLGKGLVRLKVVEA</sequence>
<evidence type="ECO:0000313" key="4">
    <source>
        <dbReference type="Proteomes" id="UP000054623"/>
    </source>
</evidence>
<dbReference type="Pfam" id="PF03787">
    <property type="entry name" value="RAMPs"/>
    <property type="match status" value="1"/>
</dbReference>
<feature type="domain" description="CRISPR type III-associated protein" evidence="2">
    <location>
        <begin position="12"/>
        <end position="308"/>
    </location>
</feature>
<dbReference type="InterPro" id="IPR013410">
    <property type="entry name" value="CRISPR-assoc_RAMP_Cmr4"/>
</dbReference>
<keyword evidence="1" id="KW-0051">Antiviral defense</keyword>
<gene>
    <name evidence="3" type="ORF">AT727_08880</name>
</gene>
<dbReference type="Proteomes" id="UP000054623">
    <property type="component" value="Unassembled WGS sequence"/>
</dbReference>
<dbReference type="EMBL" id="LOCK01000050">
    <property type="protein sequence ID" value="KTE90032.1"/>
    <property type="molecule type" value="Genomic_DNA"/>
</dbReference>
<proteinExistence type="predicted"/>
<reference evidence="3 4" key="1">
    <citation type="submission" date="2015-12" db="EMBL/GenBank/DDBJ databases">
        <title>Draft Genome Sequence of Desulfitobacterium hafniense Strain DH, a Sulfate-reducing Bacterium Isolated from Paddy Soils.</title>
        <authorList>
            <person name="Bao P."/>
            <person name="Zhang X."/>
            <person name="Li G."/>
        </authorList>
    </citation>
    <scope>NUCLEOTIDE SEQUENCE [LARGE SCALE GENOMIC DNA]</scope>
    <source>
        <strain evidence="3 4">DH</strain>
    </source>
</reference>
<accession>A0A0W1JEV4</accession>
<comment type="caution">
    <text evidence="3">The sequence shown here is derived from an EMBL/GenBank/DDBJ whole genome shotgun (WGS) entry which is preliminary data.</text>
</comment>
<dbReference type="RefSeq" id="WP_058491739.1">
    <property type="nucleotide sequence ID" value="NZ_LOCK01000050.1"/>
</dbReference>
<dbReference type="NCBIfam" id="TIGR02580">
    <property type="entry name" value="cas_RAMP_Cmr4"/>
    <property type="match status" value="1"/>
</dbReference>
<evidence type="ECO:0000259" key="2">
    <source>
        <dbReference type="Pfam" id="PF03787"/>
    </source>
</evidence>
<organism evidence="3 4">
    <name type="scientific">Desulfitobacterium hafniense</name>
    <name type="common">Desulfitobacterium frappieri</name>
    <dbReference type="NCBI Taxonomy" id="49338"/>
    <lineage>
        <taxon>Bacteria</taxon>
        <taxon>Bacillati</taxon>
        <taxon>Bacillota</taxon>
        <taxon>Clostridia</taxon>
        <taxon>Eubacteriales</taxon>
        <taxon>Desulfitobacteriaceae</taxon>
        <taxon>Desulfitobacterium</taxon>
    </lineage>
</organism>
<dbReference type="PANTHER" id="PTHR36700">
    <property type="entry name" value="CRISPR SYSTEM CMR SUBUNIT CMR4"/>
    <property type="match status" value="1"/>
</dbReference>
<name>A0A0W1JEV4_DESHA</name>
<protein>
    <submittedName>
        <fullName evidence="3">Type III-B CRISPR module RAMP protein Cmr4</fullName>
    </submittedName>
</protein>
<dbReference type="OrthoDB" id="9789361at2"/>
<dbReference type="PANTHER" id="PTHR36700:SF1">
    <property type="entry name" value="CRISPR SYSTEM CMR SUBUNIT CMR4"/>
    <property type="match status" value="1"/>
</dbReference>
<dbReference type="GO" id="GO:0051607">
    <property type="term" value="P:defense response to virus"/>
    <property type="evidence" value="ECO:0007669"/>
    <property type="project" value="UniProtKB-KW"/>
</dbReference>
<evidence type="ECO:0000313" key="3">
    <source>
        <dbReference type="EMBL" id="KTE90032.1"/>
    </source>
</evidence>